<proteinExistence type="predicted"/>
<comment type="caution">
    <text evidence="1">The sequence shown here is derived from an EMBL/GenBank/DDBJ whole genome shotgun (WGS) entry which is preliminary data.</text>
</comment>
<accession>A0A6B3NA12</accession>
<sequence length="85" mass="9479">MSESSLLLRTDRYPISSKGLLELIKCFIILQSLPESALEEAAEELEGIAQFYSNRTPQSTQAILPSKIIKGKLQSKQVRSTIVLE</sequence>
<dbReference type="AlphaFoldDB" id="A0A6B3NA12"/>
<gene>
    <name evidence="1" type="ORF">F6J89_12595</name>
</gene>
<protein>
    <submittedName>
        <fullName evidence="1">Uncharacterized protein</fullName>
    </submittedName>
</protein>
<organism evidence="1">
    <name type="scientific">Symploca sp. SIO1C4</name>
    <dbReference type="NCBI Taxonomy" id="2607765"/>
    <lineage>
        <taxon>Bacteria</taxon>
        <taxon>Bacillati</taxon>
        <taxon>Cyanobacteriota</taxon>
        <taxon>Cyanophyceae</taxon>
        <taxon>Coleofasciculales</taxon>
        <taxon>Coleofasciculaceae</taxon>
        <taxon>Symploca</taxon>
    </lineage>
</organism>
<name>A0A6B3NA12_9CYAN</name>
<evidence type="ECO:0000313" key="1">
    <source>
        <dbReference type="EMBL" id="NER28440.1"/>
    </source>
</evidence>
<dbReference type="EMBL" id="JAAHFQ010000213">
    <property type="protein sequence ID" value="NER28440.1"/>
    <property type="molecule type" value="Genomic_DNA"/>
</dbReference>
<reference evidence="1" key="1">
    <citation type="submission" date="2019-11" db="EMBL/GenBank/DDBJ databases">
        <title>Genomic insights into an expanded diversity of filamentous marine cyanobacteria reveals the extraordinary biosynthetic potential of Moorea and Okeania.</title>
        <authorList>
            <person name="Ferreira Leao T."/>
            <person name="Wang M."/>
            <person name="Moss N."/>
            <person name="Da Silva R."/>
            <person name="Sanders J."/>
            <person name="Nurk S."/>
            <person name="Gurevich A."/>
            <person name="Humphrey G."/>
            <person name="Reher R."/>
            <person name="Zhu Q."/>
            <person name="Belda-Ferre P."/>
            <person name="Glukhov E."/>
            <person name="Rex R."/>
            <person name="Dorrestein P.C."/>
            <person name="Knight R."/>
            <person name="Pevzner P."/>
            <person name="Gerwick W.H."/>
            <person name="Gerwick L."/>
        </authorList>
    </citation>
    <scope>NUCLEOTIDE SEQUENCE</scope>
    <source>
        <strain evidence="1">SIO1C4</strain>
    </source>
</reference>